<sequence>MVLPTKKSTSSPTKSVHGLRASVLMKQAYTAASGTMPSRLQESSASATKQLSECQAEQASASASLISGTVASGGINPATHCPKHGLMYEKSCANCEFRARVVPNMAARKERLRAEAQEAARAIAVQQAADLEARRAVIAKKAAIKRKALKKKRDTEKKWKRKMDIEYERYDAGERNIAHRHPPPAHTPLFLLDPDHPVSIAAANYTPMGVSCLPAEESSKYDDFSQHPCYTYSSA</sequence>
<gene>
    <name evidence="1" type="ORF">CVT25_005324</name>
</gene>
<dbReference type="InParanoid" id="A0A409VPP7"/>
<dbReference type="Proteomes" id="UP000283269">
    <property type="component" value="Unassembled WGS sequence"/>
</dbReference>
<dbReference type="EMBL" id="NHYD01003961">
    <property type="protein sequence ID" value="PPQ68255.1"/>
    <property type="molecule type" value="Genomic_DNA"/>
</dbReference>
<reference evidence="1 2" key="1">
    <citation type="journal article" date="2018" name="Evol. Lett.">
        <title>Horizontal gene cluster transfer increased hallucinogenic mushroom diversity.</title>
        <authorList>
            <person name="Reynolds H.T."/>
            <person name="Vijayakumar V."/>
            <person name="Gluck-Thaler E."/>
            <person name="Korotkin H.B."/>
            <person name="Matheny P.B."/>
            <person name="Slot J.C."/>
        </authorList>
    </citation>
    <scope>NUCLEOTIDE SEQUENCE [LARGE SCALE GENOMIC DNA]</scope>
    <source>
        <strain evidence="1 2">2631</strain>
    </source>
</reference>
<evidence type="ECO:0000313" key="1">
    <source>
        <dbReference type="EMBL" id="PPQ68255.1"/>
    </source>
</evidence>
<name>A0A409VPP7_PSICY</name>
<proteinExistence type="predicted"/>
<keyword evidence="2" id="KW-1185">Reference proteome</keyword>
<dbReference type="AlphaFoldDB" id="A0A409VPP7"/>
<organism evidence="1 2">
    <name type="scientific">Psilocybe cyanescens</name>
    <dbReference type="NCBI Taxonomy" id="93625"/>
    <lineage>
        <taxon>Eukaryota</taxon>
        <taxon>Fungi</taxon>
        <taxon>Dikarya</taxon>
        <taxon>Basidiomycota</taxon>
        <taxon>Agaricomycotina</taxon>
        <taxon>Agaricomycetes</taxon>
        <taxon>Agaricomycetidae</taxon>
        <taxon>Agaricales</taxon>
        <taxon>Agaricineae</taxon>
        <taxon>Strophariaceae</taxon>
        <taxon>Psilocybe</taxon>
    </lineage>
</organism>
<protein>
    <submittedName>
        <fullName evidence="1">Uncharacterized protein</fullName>
    </submittedName>
</protein>
<accession>A0A409VPP7</accession>
<evidence type="ECO:0000313" key="2">
    <source>
        <dbReference type="Proteomes" id="UP000283269"/>
    </source>
</evidence>
<comment type="caution">
    <text evidence="1">The sequence shown here is derived from an EMBL/GenBank/DDBJ whole genome shotgun (WGS) entry which is preliminary data.</text>
</comment>